<name>A0A0M5I8L4_9BACT</name>
<evidence type="ECO:0000313" key="1">
    <source>
        <dbReference type="EMBL" id="ALB75876.1"/>
    </source>
</evidence>
<organism evidence="1">
    <name type="scientific">uncultured bacterium 15m04</name>
    <dbReference type="NCBI Taxonomy" id="1701351"/>
    <lineage>
        <taxon>Bacteria</taxon>
        <taxon>environmental samples</taxon>
    </lineage>
</organism>
<protein>
    <submittedName>
        <fullName evidence="1">Uncharacterized protein</fullName>
    </submittedName>
</protein>
<proteinExistence type="predicted"/>
<dbReference type="AlphaFoldDB" id="A0A0M5I8L4"/>
<dbReference type="InterPro" id="IPR045724">
    <property type="entry name" value="DUF6078"/>
</dbReference>
<accession>A0A0M5I8L4</accession>
<sequence>MEEEIDFTKVPYQYAMCLNRECSKANTCLRLLTAQSVPEKIEYWVIISPKHLAAQQGNCPYYRSNVKVRYAKGFIRMLEDLPYKQMQTVISHLMSYFGRRTYYRIRKGERLLTPSEQQRILNILKNCGATHLQNFDAYVEDYDW</sequence>
<reference evidence="1" key="1">
    <citation type="journal article" date="2015" name="Proc. Natl. Acad. Sci. U.S.A.">
        <title>Functional metagenomic discovery of bacterial effectors in the human microbiome and isolation of commendamide, a GPCR G2A/132 agonist.</title>
        <authorList>
            <person name="Cohen L.J."/>
            <person name="Kang H.S."/>
            <person name="Chu J."/>
            <person name="Huang Y.H."/>
            <person name="Gordon E.A."/>
            <person name="Reddy B.V."/>
            <person name="Ternei M.A."/>
            <person name="Craig J.W."/>
            <person name="Brady S.F."/>
        </authorList>
    </citation>
    <scope>NUCLEOTIDE SEQUENCE</scope>
</reference>
<dbReference type="Pfam" id="PF19555">
    <property type="entry name" value="DUF6078"/>
    <property type="match status" value="1"/>
</dbReference>
<dbReference type="EMBL" id="KT336250">
    <property type="protein sequence ID" value="ALB75876.1"/>
    <property type="molecule type" value="Genomic_DNA"/>
</dbReference>